<sequence>MQLTTSSLNSWPYLVMDFGQPSVIMGGHVRILQSIKMTYLVNFQFDLQVASSRSKNDWDPTILNCIDNLGLYYQIDDKLNYLEADHFHPAPVAPELPAFAPETRAAHHCLD</sequence>
<evidence type="ECO:0000313" key="1">
    <source>
        <dbReference type="EMBL" id="GJU10432.1"/>
    </source>
</evidence>
<accession>A0ABQ5JD15</accession>
<gene>
    <name evidence="1" type="ORF">Tco_1132828</name>
</gene>
<name>A0ABQ5JD15_9ASTR</name>
<keyword evidence="2" id="KW-1185">Reference proteome</keyword>
<reference evidence="1" key="1">
    <citation type="journal article" date="2022" name="Int. J. Mol. Sci.">
        <title>Draft Genome of Tanacetum Coccineum: Genomic Comparison of Closely Related Tanacetum-Family Plants.</title>
        <authorList>
            <person name="Yamashiro T."/>
            <person name="Shiraishi A."/>
            <person name="Nakayama K."/>
            <person name="Satake H."/>
        </authorList>
    </citation>
    <scope>NUCLEOTIDE SEQUENCE</scope>
</reference>
<organism evidence="1 2">
    <name type="scientific">Tanacetum coccineum</name>
    <dbReference type="NCBI Taxonomy" id="301880"/>
    <lineage>
        <taxon>Eukaryota</taxon>
        <taxon>Viridiplantae</taxon>
        <taxon>Streptophyta</taxon>
        <taxon>Embryophyta</taxon>
        <taxon>Tracheophyta</taxon>
        <taxon>Spermatophyta</taxon>
        <taxon>Magnoliopsida</taxon>
        <taxon>eudicotyledons</taxon>
        <taxon>Gunneridae</taxon>
        <taxon>Pentapetalae</taxon>
        <taxon>asterids</taxon>
        <taxon>campanulids</taxon>
        <taxon>Asterales</taxon>
        <taxon>Asteraceae</taxon>
        <taxon>Asteroideae</taxon>
        <taxon>Anthemideae</taxon>
        <taxon>Anthemidinae</taxon>
        <taxon>Tanacetum</taxon>
    </lineage>
</organism>
<comment type="caution">
    <text evidence="1">The sequence shown here is derived from an EMBL/GenBank/DDBJ whole genome shotgun (WGS) entry which is preliminary data.</text>
</comment>
<proteinExistence type="predicted"/>
<evidence type="ECO:0000313" key="2">
    <source>
        <dbReference type="Proteomes" id="UP001151760"/>
    </source>
</evidence>
<dbReference type="Proteomes" id="UP001151760">
    <property type="component" value="Unassembled WGS sequence"/>
</dbReference>
<reference evidence="1" key="2">
    <citation type="submission" date="2022-01" db="EMBL/GenBank/DDBJ databases">
        <authorList>
            <person name="Yamashiro T."/>
            <person name="Shiraishi A."/>
            <person name="Satake H."/>
            <person name="Nakayama K."/>
        </authorList>
    </citation>
    <scope>NUCLEOTIDE SEQUENCE</scope>
</reference>
<protein>
    <submittedName>
        <fullName evidence="1">Uncharacterized protein</fullName>
    </submittedName>
</protein>
<dbReference type="EMBL" id="BQNB010021824">
    <property type="protein sequence ID" value="GJU10432.1"/>
    <property type="molecule type" value="Genomic_DNA"/>
</dbReference>